<feature type="region of interest" description="Disordered" evidence="1">
    <location>
        <begin position="1"/>
        <end position="23"/>
    </location>
</feature>
<evidence type="ECO:0000313" key="2">
    <source>
        <dbReference type="EMBL" id="MRG93851.1"/>
    </source>
</evidence>
<reference evidence="2 3" key="1">
    <citation type="submission" date="2019-10" db="EMBL/GenBank/DDBJ databases">
        <title>A soil myxobacterium in the family Polyangiaceae.</title>
        <authorList>
            <person name="Li Y."/>
            <person name="Wang J."/>
        </authorList>
    </citation>
    <scope>NUCLEOTIDE SEQUENCE [LARGE SCALE GENOMIC DNA]</scope>
    <source>
        <strain evidence="2 3">DSM 14734</strain>
    </source>
</reference>
<dbReference type="RefSeq" id="WP_153820699.1">
    <property type="nucleotide sequence ID" value="NZ_WJIE01000005.1"/>
</dbReference>
<dbReference type="AlphaFoldDB" id="A0A6N7PYP4"/>
<gene>
    <name evidence="2" type="ORF">GF068_18300</name>
</gene>
<sequence length="91" mass="10200">MKREKRLTKRERKALAPPRPAAAPAHVHHIHCIACGRHLEPEEMQTGEALMLRCQHGSTFPSCSGCRSRSIELLAEHDRTGQAVRTASAWH</sequence>
<keyword evidence="3" id="KW-1185">Reference proteome</keyword>
<dbReference type="EMBL" id="WJIE01000005">
    <property type="protein sequence ID" value="MRG93851.1"/>
    <property type="molecule type" value="Genomic_DNA"/>
</dbReference>
<proteinExistence type="predicted"/>
<dbReference type="Proteomes" id="UP000440224">
    <property type="component" value="Unassembled WGS sequence"/>
</dbReference>
<comment type="caution">
    <text evidence="2">The sequence shown here is derived from an EMBL/GenBank/DDBJ whole genome shotgun (WGS) entry which is preliminary data.</text>
</comment>
<dbReference type="OrthoDB" id="5523009at2"/>
<evidence type="ECO:0000256" key="1">
    <source>
        <dbReference type="SAM" id="MobiDB-lite"/>
    </source>
</evidence>
<protein>
    <submittedName>
        <fullName evidence="2">Uncharacterized protein</fullName>
    </submittedName>
</protein>
<accession>A0A6N7PYP4</accession>
<evidence type="ECO:0000313" key="3">
    <source>
        <dbReference type="Proteomes" id="UP000440224"/>
    </source>
</evidence>
<name>A0A6N7PYP4_9BACT</name>
<organism evidence="2 3">
    <name type="scientific">Polyangium spumosum</name>
    <dbReference type="NCBI Taxonomy" id="889282"/>
    <lineage>
        <taxon>Bacteria</taxon>
        <taxon>Pseudomonadati</taxon>
        <taxon>Myxococcota</taxon>
        <taxon>Polyangia</taxon>
        <taxon>Polyangiales</taxon>
        <taxon>Polyangiaceae</taxon>
        <taxon>Polyangium</taxon>
    </lineage>
</organism>
<feature type="compositionally biased region" description="Basic residues" evidence="1">
    <location>
        <begin position="1"/>
        <end position="12"/>
    </location>
</feature>